<dbReference type="PANTHER" id="PTHR42879">
    <property type="entry name" value="3-OXOACYL-(ACYL-CARRIER-PROTEIN) REDUCTASE"/>
    <property type="match status" value="1"/>
</dbReference>
<sequence>MPLISLDIPRPAIVSGSSGGIGRAIALAIAELGCPVVAHYGKSAEAAGETVQQIARAGGRAIAVRADLTNVADAERLVEKSRRAFGRIGVLVNNAGVATRRDVCANTVDDFDGAISANARSAFLLTQLVLPDMRELGWGRLIFLSSIAARTGGVISTPYAGSKAMVEGMMHHYAAHAAPFGVTANAIAPAFIATDMIAGSALPPHMPIRRYGSPEEVAMVAQTIIACGFMTGQTIEVNGGLHMS</sequence>
<dbReference type="GO" id="GO:0016491">
    <property type="term" value="F:oxidoreductase activity"/>
    <property type="evidence" value="ECO:0007669"/>
    <property type="project" value="UniProtKB-KW"/>
</dbReference>
<dbReference type="KEGG" id="mtw:CQW49_04145"/>
<evidence type="ECO:0000256" key="1">
    <source>
        <dbReference type="ARBA" id="ARBA00006484"/>
    </source>
</evidence>
<proteinExistence type="inferred from homology"/>
<dbReference type="PRINTS" id="PR00080">
    <property type="entry name" value="SDRFAMILY"/>
</dbReference>
<gene>
    <name evidence="5" type="ORF">CQW49_04145</name>
</gene>
<keyword evidence="6" id="KW-1185">Reference proteome</keyword>
<dbReference type="Gene3D" id="3.40.50.720">
    <property type="entry name" value="NAD(P)-binding Rossmann-like Domain"/>
    <property type="match status" value="1"/>
</dbReference>
<evidence type="ECO:0000259" key="4">
    <source>
        <dbReference type="SMART" id="SM00822"/>
    </source>
</evidence>
<dbReference type="Proteomes" id="UP000230709">
    <property type="component" value="Chromosome"/>
</dbReference>
<dbReference type="InterPro" id="IPR057326">
    <property type="entry name" value="KR_dom"/>
</dbReference>
<dbReference type="RefSeq" id="WP_003613165.1">
    <property type="nucleotide sequence ID" value="NZ_ADVE02000001.1"/>
</dbReference>
<evidence type="ECO:0000256" key="3">
    <source>
        <dbReference type="RuleBase" id="RU000363"/>
    </source>
</evidence>
<accession>A0A2D2CWM8</accession>
<name>A0A2D2CWM8_METT3</name>
<evidence type="ECO:0000256" key="2">
    <source>
        <dbReference type="ARBA" id="ARBA00023002"/>
    </source>
</evidence>
<dbReference type="InterPro" id="IPR036291">
    <property type="entry name" value="NAD(P)-bd_dom_sf"/>
</dbReference>
<evidence type="ECO:0000313" key="5">
    <source>
        <dbReference type="EMBL" id="ATQ67171.1"/>
    </source>
</evidence>
<dbReference type="AlphaFoldDB" id="A0A2D2CWM8"/>
<dbReference type="Pfam" id="PF00106">
    <property type="entry name" value="adh_short"/>
    <property type="match status" value="1"/>
</dbReference>
<dbReference type="InterPro" id="IPR050259">
    <property type="entry name" value="SDR"/>
</dbReference>
<keyword evidence="2" id="KW-0560">Oxidoreductase</keyword>
<dbReference type="InterPro" id="IPR002347">
    <property type="entry name" value="SDR_fam"/>
</dbReference>
<evidence type="ECO:0000313" key="6">
    <source>
        <dbReference type="Proteomes" id="UP000230709"/>
    </source>
</evidence>
<reference evidence="6" key="1">
    <citation type="submission" date="2017-10" db="EMBL/GenBank/DDBJ databases">
        <title>Completed PacBio SMRT sequence of Methylosinus trichosporium OB3b reveals presence of a third large plasmid.</title>
        <authorList>
            <person name="Charles T.C."/>
            <person name="Lynch M.D.J."/>
            <person name="Heil J.R."/>
            <person name="Cheng J."/>
        </authorList>
    </citation>
    <scope>NUCLEOTIDE SEQUENCE [LARGE SCALE GENOMIC DNA]</scope>
    <source>
        <strain evidence="6">OB3b</strain>
    </source>
</reference>
<protein>
    <submittedName>
        <fullName evidence="5">Short-chain dehydrogenase</fullName>
    </submittedName>
</protein>
<dbReference type="SMART" id="SM00822">
    <property type="entry name" value="PKS_KR"/>
    <property type="match status" value="1"/>
</dbReference>
<dbReference type="PANTHER" id="PTHR42879:SF2">
    <property type="entry name" value="3-OXOACYL-[ACYL-CARRIER-PROTEIN] REDUCTASE FABG"/>
    <property type="match status" value="1"/>
</dbReference>
<organism evidence="5 6">
    <name type="scientific">Methylosinus trichosporium (strain ATCC 35070 / NCIMB 11131 / UNIQEM 75 / OB3b)</name>
    <dbReference type="NCBI Taxonomy" id="595536"/>
    <lineage>
        <taxon>Bacteria</taxon>
        <taxon>Pseudomonadati</taxon>
        <taxon>Pseudomonadota</taxon>
        <taxon>Alphaproteobacteria</taxon>
        <taxon>Hyphomicrobiales</taxon>
        <taxon>Methylocystaceae</taxon>
        <taxon>Methylosinus</taxon>
    </lineage>
</organism>
<comment type="similarity">
    <text evidence="1 3">Belongs to the short-chain dehydrogenases/reductases (SDR) family.</text>
</comment>
<dbReference type="PRINTS" id="PR00081">
    <property type="entry name" value="GDHRDH"/>
</dbReference>
<dbReference type="SUPFAM" id="SSF51735">
    <property type="entry name" value="NAD(P)-binding Rossmann-fold domains"/>
    <property type="match status" value="1"/>
</dbReference>
<feature type="domain" description="Ketoreductase" evidence="4">
    <location>
        <begin position="10"/>
        <end position="190"/>
    </location>
</feature>
<dbReference type="STRING" id="595536.GCA_000178815_04333"/>
<dbReference type="EMBL" id="CP023737">
    <property type="protein sequence ID" value="ATQ67171.1"/>
    <property type="molecule type" value="Genomic_DNA"/>
</dbReference>
<dbReference type="FunFam" id="3.40.50.720:FF:000173">
    <property type="entry name" value="3-oxoacyl-[acyl-carrier protein] reductase"/>
    <property type="match status" value="1"/>
</dbReference>